<organism evidence="3 4">
    <name type="scientific">Luteolibacter yonseiensis</name>
    <dbReference type="NCBI Taxonomy" id="1144680"/>
    <lineage>
        <taxon>Bacteria</taxon>
        <taxon>Pseudomonadati</taxon>
        <taxon>Verrucomicrobiota</taxon>
        <taxon>Verrucomicrobiia</taxon>
        <taxon>Verrucomicrobiales</taxon>
        <taxon>Verrucomicrobiaceae</taxon>
        <taxon>Luteolibacter</taxon>
    </lineage>
</organism>
<accession>A0A934VAY0</accession>
<evidence type="ECO:0000259" key="2">
    <source>
        <dbReference type="Pfam" id="PF05569"/>
    </source>
</evidence>
<dbReference type="Proteomes" id="UP000600139">
    <property type="component" value="Unassembled WGS sequence"/>
</dbReference>
<feature type="transmembrane region" description="Helical" evidence="1">
    <location>
        <begin position="6"/>
        <end position="29"/>
    </location>
</feature>
<protein>
    <submittedName>
        <fullName evidence="3">M56 family metallopeptidase</fullName>
    </submittedName>
</protein>
<feature type="transmembrane region" description="Helical" evidence="1">
    <location>
        <begin position="36"/>
        <end position="54"/>
    </location>
</feature>
<dbReference type="AlphaFoldDB" id="A0A934VAY0"/>
<keyword evidence="4" id="KW-1185">Reference proteome</keyword>
<sequence length="699" mass="77046">MNLSSTYLLNVALHAALLSVFTSLLLVCLRLPEKRAFVAIVGLMAVGVLPWITALRPAAAPRIFQPAAGIQEPPSGLALWTVATVPMKTTVEVEIPPTSQSGIAPAAGRVYPNFPYLFNTLWAVGSGIALLKLCIAWLQVVVWRKSLAQPDDASWSALQQLVPEAPARGRFRICQGWMSPCVTGFWRPLIVIPSFLLDAGSKKKLGWALRHEIGHWRTGDSRWMLIFNFIRCLNWWNPLVHLLISRWDDAREQLCDLQATGPSENRAAYGAFLIAMPRQVSKQPPLAVAMAKSRQARRLKRRLVGLLESAGSGSPVGKGFASLSAGLVVVLAVAVSVMRIGAAEEAVIESREEEAARPQAITFQPEKFHIDYWMIISKSASGRKSGEILKDHEMKEFLKTAEDQGCIAVHTTGKLDHGENKTFETRYDRKINLWSQKDRPSFADPIGNGIQYESRAIFENQQISLTTRATYRFFPGSGFPISLTPAEPFAGGSDFLFKKADVSARLNLGEVVCVDLGEVEPGTFAQVFSKATPLTAEGDSVAGSPGQLFKRPSVDVKGRVRISGTRVSVPAADLKADLARHPHSKNFPPVTDSMNWVIQPYQEVFENVLGAEIEKLGTVELPLIEFRQPWLSLPGLKFSAYLSEDHKWINLTMIPGTDVLDQEIKTLPFVPPGIPISFKLRSGPKTESRVFFKIEAVKP</sequence>
<dbReference type="EMBL" id="JAENIK010000004">
    <property type="protein sequence ID" value="MBK1814824.1"/>
    <property type="molecule type" value="Genomic_DNA"/>
</dbReference>
<name>A0A934VAY0_9BACT</name>
<keyword evidence="1" id="KW-0812">Transmembrane</keyword>
<evidence type="ECO:0000313" key="3">
    <source>
        <dbReference type="EMBL" id="MBK1814824.1"/>
    </source>
</evidence>
<gene>
    <name evidence="3" type="ORF">JIN84_04310</name>
</gene>
<evidence type="ECO:0000256" key="1">
    <source>
        <dbReference type="SAM" id="Phobius"/>
    </source>
</evidence>
<dbReference type="PANTHER" id="PTHR34978">
    <property type="entry name" value="POSSIBLE SENSOR-TRANSDUCER PROTEIN BLAR"/>
    <property type="match status" value="1"/>
</dbReference>
<dbReference type="CDD" id="cd07341">
    <property type="entry name" value="M56_BlaR1_MecR1_like"/>
    <property type="match status" value="1"/>
</dbReference>
<evidence type="ECO:0000313" key="4">
    <source>
        <dbReference type="Proteomes" id="UP000600139"/>
    </source>
</evidence>
<comment type="caution">
    <text evidence="3">The sequence shown here is derived from an EMBL/GenBank/DDBJ whole genome shotgun (WGS) entry which is preliminary data.</text>
</comment>
<reference evidence="3" key="1">
    <citation type="submission" date="2021-01" db="EMBL/GenBank/DDBJ databases">
        <title>Modified the classification status of verrucomicrobia.</title>
        <authorList>
            <person name="Feng X."/>
        </authorList>
    </citation>
    <scope>NUCLEOTIDE SEQUENCE</scope>
    <source>
        <strain evidence="3">JCM 18052</strain>
    </source>
</reference>
<dbReference type="Pfam" id="PF05569">
    <property type="entry name" value="Peptidase_M56"/>
    <property type="match status" value="1"/>
</dbReference>
<dbReference type="RefSeq" id="WP_200349774.1">
    <property type="nucleotide sequence ID" value="NZ_BAABHZ010000010.1"/>
</dbReference>
<dbReference type="InterPro" id="IPR008756">
    <property type="entry name" value="Peptidase_M56"/>
</dbReference>
<keyword evidence="1" id="KW-0472">Membrane</keyword>
<keyword evidence="1" id="KW-1133">Transmembrane helix</keyword>
<dbReference type="PANTHER" id="PTHR34978:SF3">
    <property type="entry name" value="SLR0241 PROTEIN"/>
    <property type="match status" value="1"/>
</dbReference>
<dbReference type="InterPro" id="IPR052173">
    <property type="entry name" value="Beta-lactam_resp_regulator"/>
</dbReference>
<proteinExistence type="predicted"/>
<feature type="domain" description="Peptidase M56" evidence="2">
    <location>
        <begin position="116"/>
        <end position="303"/>
    </location>
</feature>